<comment type="catalytic activity">
    <reaction evidence="11">
        <text>ATP + H2O = ADP + phosphate + H(+)</text>
        <dbReference type="Rhea" id="RHEA:13065"/>
        <dbReference type="ChEBI" id="CHEBI:15377"/>
        <dbReference type="ChEBI" id="CHEBI:15378"/>
        <dbReference type="ChEBI" id="CHEBI:30616"/>
        <dbReference type="ChEBI" id="CHEBI:43474"/>
        <dbReference type="ChEBI" id="CHEBI:456216"/>
    </reaction>
    <physiologicalReaction direction="left-to-right" evidence="11">
        <dbReference type="Rhea" id="RHEA:13066"/>
    </physiologicalReaction>
</comment>
<proteinExistence type="inferred from homology"/>
<dbReference type="Pfam" id="PF25426">
    <property type="entry name" value="AAA_lid_BCS1"/>
    <property type="match status" value="1"/>
</dbReference>
<comment type="caution">
    <text evidence="16">The sequence shown here is derived from an EMBL/GenBank/DDBJ whole genome shotgun (WGS) entry which is preliminary data.</text>
</comment>
<evidence type="ECO:0000256" key="8">
    <source>
        <dbReference type="ARBA" id="ARBA00022989"/>
    </source>
</evidence>
<feature type="region of interest" description="Disordered" evidence="13">
    <location>
        <begin position="405"/>
        <end position="433"/>
    </location>
</feature>
<dbReference type="PANTHER" id="PTHR23070">
    <property type="entry name" value="BCS1 AAA-TYPE ATPASE"/>
    <property type="match status" value="1"/>
</dbReference>
<dbReference type="SMART" id="SM00382">
    <property type="entry name" value="AAA"/>
    <property type="match status" value="1"/>
</dbReference>
<evidence type="ECO:0000256" key="7">
    <source>
        <dbReference type="ARBA" id="ARBA00022840"/>
    </source>
</evidence>
<keyword evidence="5" id="KW-0999">Mitochondrion inner membrane</keyword>
<keyword evidence="9" id="KW-0496">Mitochondrion</keyword>
<accession>A0A8H7Y4P0</accession>
<dbReference type="Pfam" id="PF00004">
    <property type="entry name" value="AAA"/>
    <property type="match status" value="1"/>
</dbReference>
<gene>
    <name evidence="16" type="ORF">JR316_003166</name>
</gene>
<dbReference type="Gene3D" id="3.40.50.300">
    <property type="entry name" value="P-loop containing nucleotide triphosphate hydrolases"/>
    <property type="match status" value="1"/>
</dbReference>
<dbReference type="InterPro" id="IPR027417">
    <property type="entry name" value="P-loop_NTPase"/>
</dbReference>
<evidence type="ECO:0000256" key="12">
    <source>
        <dbReference type="RuleBase" id="RU003651"/>
    </source>
</evidence>
<comment type="similarity">
    <text evidence="2">Belongs to the AAA ATPase family. BCS1 subfamily.</text>
</comment>
<dbReference type="InterPro" id="IPR003960">
    <property type="entry name" value="ATPase_AAA_CS"/>
</dbReference>
<dbReference type="InterPro" id="IPR050747">
    <property type="entry name" value="Mitochondrial_chaperone_BCS1"/>
</dbReference>
<protein>
    <recommendedName>
        <fullName evidence="17">Mitochondrial chaperone BCS1</fullName>
    </recommendedName>
</protein>
<organism evidence="16">
    <name type="scientific">Psilocybe cubensis</name>
    <name type="common">Psychedelic mushroom</name>
    <name type="synonym">Stropharia cubensis</name>
    <dbReference type="NCBI Taxonomy" id="181762"/>
    <lineage>
        <taxon>Eukaryota</taxon>
        <taxon>Fungi</taxon>
        <taxon>Dikarya</taxon>
        <taxon>Basidiomycota</taxon>
        <taxon>Agaricomycotina</taxon>
        <taxon>Agaricomycetes</taxon>
        <taxon>Agaricomycetidae</taxon>
        <taxon>Agaricales</taxon>
        <taxon>Agaricineae</taxon>
        <taxon>Strophariaceae</taxon>
        <taxon>Psilocybe</taxon>
    </lineage>
</organism>
<evidence type="ECO:0000259" key="15">
    <source>
        <dbReference type="SMART" id="SM01024"/>
    </source>
</evidence>
<reference evidence="16" key="1">
    <citation type="submission" date="2021-02" db="EMBL/GenBank/DDBJ databases">
        <title>Psilocybe cubensis genome.</title>
        <authorList>
            <person name="Mckernan K.J."/>
            <person name="Crawford S."/>
            <person name="Trippe A."/>
            <person name="Kane L.T."/>
            <person name="Mclaughlin S."/>
        </authorList>
    </citation>
    <scope>NUCLEOTIDE SEQUENCE [LARGE SCALE GENOMIC DNA]</scope>
    <source>
        <strain evidence="16">MGC-MH-2018</strain>
    </source>
</reference>
<evidence type="ECO:0000259" key="14">
    <source>
        <dbReference type="SMART" id="SM00382"/>
    </source>
</evidence>
<evidence type="ECO:0000313" key="16">
    <source>
        <dbReference type="EMBL" id="KAG5171088.1"/>
    </source>
</evidence>
<dbReference type="AlphaFoldDB" id="A0A8H7Y4P0"/>
<dbReference type="InterPro" id="IPR003959">
    <property type="entry name" value="ATPase_AAA_core"/>
</dbReference>
<keyword evidence="6" id="KW-0378">Hydrolase</keyword>
<feature type="compositionally biased region" description="Low complexity" evidence="13">
    <location>
        <begin position="408"/>
        <end position="422"/>
    </location>
</feature>
<dbReference type="CDD" id="cd19510">
    <property type="entry name" value="RecA-like_BCS1"/>
    <property type="match status" value="1"/>
</dbReference>
<evidence type="ECO:0000256" key="10">
    <source>
        <dbReference type="ARBA" id="ARBA00023136"/>
    </source>
</evidence>
<dbReference type="InterPro" id="IPR003593">
    <property type="entry name" value="AAA+_ATPase"/>
</dbReference>
<comment type="subcellular location">
    <subcellularLocation>
        <location evidence="1">Mitochondrion inner membrane</location>
        <topology evidence="1">Single-pass membrane protein</topology>
    </subcellularLocation>
</comment>
<keyword evidence="10" id="KW-0472">Membrane</keyword>
<name>A0A8H7Y4P0_PSICU</name>
<evidence type="ECO:0000256" key="1">
    <source>
        <dbReference type="ARBA" id="ARBA00004434"/>
    </source>
</evidence>
<dbReference type="PROSITE" id="PS00674">
    <property type="entry name" value="AAA"/>
    <property type="match status" value="1"/>
</dbReference>
<dbReference type="InterPro" id="IPR014851">
    <property type="entry name" value="BCS1_N"/>
</dbReference>
<sequence length="485" mass="52529">MQHPEHVPAAAQVALPLPAESSSFIQSFLNDNPYFQAGFGLMGLGVGLSILRKSLVVGSAALQRRMLVTLELNNKDKSYEWLLAWLAHHPPSPSLNPLTRRLTSTLTRSHNLSVETSLQTHPNGSSSAAFRLVAGPGTHYIHYAGHWMRLSRERDARAQALMSGQPWETLTLTALSPARAVFPLLLADARDAAMKGQEGRLVVHTAWGTEWRPFGLPRAKRPLKSVVLAPGVAEGIERDLRTFLSRREWYADRGIPYRRGYLLHGPPGSGKTSFIQSLAGELSYDICVLNLSERGLTDDKLFHLLANAPERSFVLIEDVDAAFNRRAQTTEDGYQSSITFSGLLNALDGVASSASARLVFMTTNHFARLDPALVRPGRVDMGVLIDDAVPAQACVLFERFYGAGAGSGSTSSATTSPSTPSTESPPPTSPDLDLDIASLSKSLAHTIQSEMDAGRRVSMAALQGFFILHAEDPRGAVEGVGGLFR</sequence>
<evidence type="ECO:0008006" key="17">
    <source>
        <dbReference type="Google" id="ProtNLM"/>
    </source>
</evidence>
<evidence type="ECO:0000256" key="6">
    <source>
        <dbReference type="ARBA" id="ARBA00022801"/>
    </source>
</evidence>
<feature type="domain" description="AAA+ ATPase" evidence="14">
    <location>
        <begin position="257"/>
        <end position="389"/>
    </location>
</feature>
<evidence type="ECO:0000256" key="2">
    <source>
        <dbReference type="ARBA" id="ARBA00007448"/>
    </source>
</evidence>
<feature type="domain" description="BCS1 N-terminal" evidence="15">
    <location>
        <begin position="42"/>
        <end position="226"/>
    </location>
</feature>
<evidence type="ECO:0000256" key="4">
    <source>
        <dbReference type="ARBA" id="ARBA00022741"/>
    </source>
</evidence>
<evidence type="ECO:0000256" key="3">
    <source>
        <dbReference type="ARBA" id="ARBA00022692"/>
    </source>
</evidence>
<evidence type="ECO:0000256" key="11">
    <source>
        <dbReference type="ARBA" id="ARBA00048778"/>
    </source>
</evidence>
<dbReference type="Pfam" id="PF08740">
    <property type="entry name" value="BCS1_N"/>
    <property type="match status" value="1"/>
</dbReference>
<dbReference type="SUPFAM" id="SSF52540">
    <property type="entry name" value="P-loop containing nucleoside triphosphate hydrolases"/>
    <property type="match status" value="1"/>
</dbReference>
<evidence type="ECO:0000256" key="13">
    <source>
        <dbReference type="SAM" id="MobiDB-lite"/>
    </source>
</evidence>
<dbReference type="GO" id="GO:0016887">
    <property type="term" value="F:ATP hydrolysis activity"/>
    <property type="evidence" value="ECO:0007669"/>
    <property type="project" value="InterPro"/>
</dbReference>
<dbReference type="GO" id="GO:0005524">
    <property type="term" value="F:ATP binding"/>
    <property type="evidence" value="ECO:0007669"/>
    <property type="project" value="UniProtKB-KW"/>
</dbReference>
<keyword evidence="7 12" id="KW-0067">ATP-binding</keyword>
<dbReference type="SMART" id="SM01024">
    <property type="entry name" value="BCS1_N"/>
    <property type="match status" value="1"/>
</dbReference>
<keyword evidence="8" id="KW-1133">Transmembrane helix</keyword>
<evidence type="ECO:0000256" key="5">
    <source>
        <dbReference type="ARBA" id="ARBA00022792"/>
    </source>
</evidence>
<dbReference type="EMBL" id="JAFIQS010000003">
    <property type="protein sequence ID" value="KAG5171088.1"/>
    <property type="molecule type" value="Genomic_DNA"/>
</dbReference>
<dbReference type="GO" id="GO:0005743">
    <property type="term" value="C:mitochondrial inner membrane"/>
    <property type="evidence" value="ECO:0007669"/>
    <property type="project" value="UniProtKB-SubCell"/>
</dbReference>
<keyword evidence="4 12" id="KW-0547">Nucleotide-binding</keyword>
<evidence type="ECO:0000256" key="9">
    <source>
        <dbReference type="ARBA" id="ARBA00023128"/>
    </source>
</evidence>
<keyword evidence="3" id="KW-0812">Transmembrane</keyword>
<dbReference type="InterPro" id="IPR057495">
    <property type="entry name" value="AAA_lid_BCS1"/>
</dbReference>